<protein>
    <submittedName>
        <fullName evidence="1">Uncharacterized protein</fullName>
    </submittedName>
</protein>
<keyword evidence="2" id="KW-1185">Reference proteome</keyword>
<dbReference type="Proteomes" id="UP000816034">
    <property type="component" value="Unassembled WGS sequence"/>
</dbReference>
<accession>A0AA88KFI0</accession>
<reference evidence="1 2" key="1">
    <citation type="journal article" date="2018" name="BMC Genomics">
        <title>The genome of Naegleria lovaniensis, the basis for a comparative approach to unravel pathogenicity factors of the human pathogenic amoeba N. fowleri.</title>
        <authorList>
            <person name="Liechti N."/>
            <person name="Schurch N."/>
            <person name="Bruggmann R."/>
            <person name="Wittwer M."/>
        </authorList>
    </citation>
    <scope>NUCLEOTIDE SEQUENCE [LARGE SCALE GENOMIC DNA]</scope>
    <source>
        <strain evidence="1 2">ATCC 30569</strain>
    </source>
</reference>
<dbReference type="GeneID" id="68100924"/>
<dbReference type="RefSeq" id="XP_044545589.1">
    <property type="nucleotide sequence ID" value="XM_044698550.1"/>
</dbReference>
<gene>
    <name evidence="1" type="ORF">C9374_008470</name>
</gene>
<proteinExistence type="predicted"/>
<evidence type="ECO:0000313" key="1">
    <source>
        <dbReference type="EMBL" id="KAG2378327.1"/>
    </source>
</evidence>
<organism evidence="1 2">
    <name type="scientific">Naegleria lovaniensis</name>
    <name type="common">Amoeba</name>
    <dbReference type="NCBI Taxonomy" id="51637"/>
    <lineage>
        <taxon>Eukaryota</taxon>
        <taxon>Discoba</taxon>
        <taxon>Heterolobosea</taxon>
        <taxon>Tetramitia</taxon>
        <taxon>Eutetramitia</taxon>
        <taxon>Vahlkampfiidae</taxon>
        <taxon>Naegleria</taxon>
    </lineage>
</organism>
<dbReference type="AlphaFoldDB" id="A0AA88KFI0"/>
<dbReference type="EMBL" id="PYSW02000034">
    <property type="protein sequence ID" value="KAG2378327.1"/>
    <property type="molecule type" value="Genomic_DNA"/>
</dbReference>
<evidence type="ECO:0000313" key="2">
    <source>
        <dbReference type="Proteomes" id="UP000816034"/>
    </source>
</evidence>
<comment type="caution">
    <text evidence="1">The sequence shown here is derived from an EMBL/GenBank/DDBJ whole genome shotgun (WGS) entry which is preliminary data.</text>
</comment>
<sequence length="365" mass="42050">MTCFTQEHSLTCGLTNQLFELATCLAISAKLGAKQFILPSICSDGNWGLCYCSKSQQYSTFFNLQRMKRLAKERFGITIYEYEESQTYLQDVSEELFRLQDNTLYLKPLSEAAEIIYDMSTKKKNYLEHGVLNIGFAWGRWKGDKFEEDMLYLTFFDLFYPSMAVKRVIDDWAWKTKHFDSNGPLIVIHNQIPTSEGIYPGCQRTEINDYVSLITREMSLGKKTRVLLIGSGFELKTSESLRLSEFSSAHSIHVYSQSDIMRITADHQLHNSLAAFWIAIEADHFIATTCESQFLSHIVTIRMLLGRPVCSLTDVTKSIHPNAYPSKFKNNGEYNGRVPYRFPHPYQGSLYTLEKCKFPLQNRIL</sequence>
<name>A0AA88KFI0_NAELO</name>